<dbReference type="InterPro" id="IPR043504">
    <property type="entry name" value="Peptidase_S1_PA_chymotrypsin"/>
</dbReference>
<name>A0A6B2M3M0_9BACT</name>
<dbReference type="SUPFAM" id="SSF50156">
    <property type="entry name" value="PDZ domain-like"/>
    <property type="match status" value="2"/>
</dbReference>
<dbReference type="PROSITE" id="PS50106">
    <property type="entry name" value="PDZ"/>
    <property type="match status" value="1"/>
</dbReference>
<keyword evidence="2" id="KW-0645">Protease</keyword>
<dbReference type="InterPro" id="IPR036034">
    <property type="entry name" value="PDZ_sf"/>
</dbReference>
<comment type="similarity">
    <text evidence="1">Belongs to the peptidase S1C family.</text>
</comment>
<dbReference type="InterPro" id="IPR001478">
    <property type="entry name" value="PDZ"/>
</dbReference>
<comment type="caution">
    <text evidence="5">The sequence shown here is derived from an EMBL/GenBank/DDBJ whole genome shotgun (WGS) entry which is preliminary data.</text>
</comment>
<dbReference type="GO" id="GO:0006508">
    <property type="term" value="P:proteolysis"/>
    <property type="evidence" value="ECO:0007669"/>
    <property type="project" value="UniProtKB-KW"/>
</dbReference>
<evidence type="ECO:0000313" key="5">
    <source>
        <dbReference type="EMBL" id="NDV63558.1"/>
    </source>
</evidence>
<dbReference type="InterPro" id="IPR001940">
    <property type="entry name" value="Peptidase_S1C"/>
</dbReference>
<dbReference type="PROSITE" id="PS51257">
    <property type="entry name" value="PROKAR_LIPOPROTEIN"/>
    <property type="match status" value="1"/>
</dbReference>
<dbReference type="SMART" id="SM00228">
    <property type="entry name" value="PDZ"/>
    <property type="match status" value="2"/>
</dbReference>
<evidence type="ECO:0000259" key="4">
    <source>
        <dbReference type="PROSITE" id="PS50106"/>
    </source>
</evidence>
<evidence type="ECO:0000256" key="3">
    <source>
        <dbReference type="ARBA" id="ARBA00022801"/>
    </source>
</evidence>
<evidence type="ECO:0000256" key="1">
    <source>
        <dbReference type="ARBA" id="ARBA00010541"/>
    </source>
</evidence>
<dbReference type="Pfam" id="PF13365">
    <property type="entry name" value="Trypsin_2"/>
    <property type="match status" value="1"/>
</dbReference>
<accession>A0A6B2M3M0</accession>
<dbReference type="InterPro" id="IPR009003">
    <property type="entry name" value="Peptidase_S1_PA"/>
</dbReference>
<sequence length="449" mass="49150">MTQLVKLVFAGFILLFIGGGCQSPTASSTAGFRNLLDSVVRLDVREASYTEGTRKMVRGVGSGVILDDDGYILTNAHVVGINAEEIIITLPNLERVEAELIGWDHWTDLALVKMDMESIKERGLSFSHGEFGESKALYPGQPVLAVGTPNGLTRTVTRGIISNPNRYFAASNQIGGYETGYFNTWLQTDAAINPGNSGGPLVDERGRIVGINTRSYLGSNNLSFAVPASIAMEILPQLKEQGRVTRSYIGLKPGALQDLESFYGIEANVGMLVDSIDPGSPAAEAGMRPGDIVLALDGHPLDVRFPEQIPPVLHEIAEYSIGETLTFTVLRNSREISVDVITEALESRVGERWAFEKWGISAEDVSKPYAREVQLDSDEGVLVTGVQQAFPAQQAGLNRGDIVLSINRENLDSLDAMKAFYDTYEENPEKVLFEVWRNHSLRYLVLEPR</sequence>
<organism evidence="5 6">
    <name type="scientific">Oceanipulchritudo coccoides</name>
    <dbReference type="NCBI Taxonomy" id="2706888"/>
    <lineage>
        <taxon>Bacteria</taxon>
        <taxon>Pseudomonadati</taxon>
        <taxon>Verrucomicrobiota</taxon>
        <taxon>Opitutia</taxon>
        <taxon>Puniceicoccales</taxon>
        <taxon>Oceanipulchritudinaceae</taxon>
        <taxon>Oceanipulchritudo</taxon>
    </lineage>
</organism>
<dbReference type="PRINTS" id="PR00834">
    <property type="entry name" value="PROTEASES2C"/>
</dbReference>
<dbReference type="RefSeq" id="WP_163967255.1">
    <property type="nucleotide sequence ID" value="NZ_JAAGNX010000003.1"/>
</dbReference>
<dbReference type="InterPro" id="IPR051201">
    <property type="entry name" value="Chloro_Bact_Ser_Proteases"/>
</dbReference>
<dbReference type="Gene3D" id="2.40.10.10">
    <property type="entry name" value="Trypsin-like serine proteases"/>
    <property type="match status" value="2"/>
</dbReference>
<dbReference type="SUPFAM" id="SSF50494">
    <property type="entry name" value="Trypsin-like serine proteases"/>
    <property type="match status" value="1"/>
</dbReference>
<dbReference type="PANTHER" id="PTHR43343">
    <property type="entry name" value="PEPTIDASE S12"/>
    <property type="match status" value="1"/>
</dbReference>
<reference evidence="5 6" key="1">
    <citation type="submission" date="2020-02" db="EMBL/GenBank/DDBJ databases">
        <title>Albibacoteraceae fam. nov., the first described family within the subdivision 4 Verrucomicrobia.</title>
        <authorList>
            <person name="Xi F."/>
        </authorList>
    </citation>
    <scope>NUCLEOTIDE SEQUENCE [LARGE SCALE GENOMIC DNA]</scope>
    <source>
        <strain evidence="5 6">CK1056</strain>
    </source>
</reference>
<dbReference type="GO" id="GO:0004252">
    <property type="term" value="F:serine-type endopeptidase activity"/>
    <property type="evidence" value="ECO:0007669"/>
    <property type="project" value="InterPro"/>
</dbReference>
<protein>
    <submittedName>
        <fullName evidence="5">PDZ domain-containing protein</fullName>
    </submittedName>
</protein>
<evidence type="ECO:0000313" key="6">
    <source>
        <dbReference type="Proteomes" id="UP000478417"/>
    </source>
</evidence>
<dbReference type="AlphaFoldDB" id="A0A6B2M3M0"/>
<dbReference type="EMBL" id="JAAGNX010000003">
    <property type="protein sequence ID" value="NDV63558.1"/>
    <property type="molecule type" value="Genomic_DNA"/>
</dbReference>
<dbReference type="Pfam" id="PF13180">
    <property type="entry name" value="PDZ_2"/>
    <property type="match status" value="1"/>
</dbReference>
<keyword evidence="6" id="KW-1185">Reference proteome</keyword>
<proteinExistence type="inferred from homology"/>
<feature type="domain" description="PDZ" evidence="4">
    <location>
        <begin position="248"/>
        <end position="301"/>
    </location>
</feature>
<gene>
    <name evidence="5" type="ORF">G0Q06_13925</name>
</gene>
<dbReference type="PANTHER" id="PTHR43343:SF3">
    <property type="entry name" value="PROTEASE DO-LIKE 8, CHLOROPLASTIC"/>
    <property type="match status" value="1"/>
</dbReference>
<evidence type="ECO:0000256" key="2">
    <source>
        <dbReference type="ARBA" id="ARBA00022670"/>
    </source>
</evidence>
<dbReference type="Proteomes" id="UP000478417">
    <property type="component" value="Unassembled WGS sequence"/>
</dbReference>
<dbReference type="Gene3D" id="2.30.42.10">
    <property type="match status" value="2"/>
</dbReference>
<keyword evidence="3" id="KW-0378">Hydrolase</keyword>
<dbReference type="Pfam" id="PF00595">
    <property type="entry name" value="PDZ"/>
    <property type="match status" value="1"/>
</dbReference>